<dbReference type="CDD" id="cd02440">
    <property type="entry name" value="AdoMet_MTases"/>
    <property type="match status" value="1"/>
</dbReference>
<dbReference type="InterPro" id="IPR013216">
    <property type="entry name" value="Methyltransf_11"/>
</dbReference>
<dbReference type="EMBL" id="FOTS01000117">
    <property type="protein sequence ID" value="SFM41939.1"/>
    <property type="molecule type" value="Genomic_DNA"/>
</dbReference>
<organism evidence="2 3">
    <name type="scientific">Pelosinus propionicus DSM 13327</name>
    <dbReference type="NCBI Taxonomy" id="1123291"/>
    <lineage>
        <taxon>Bacteria</taxon>
        <taxon>Bacillati</taxon>
        <taxon>Bacillota</taxon>
        <taxon>Negativicutes</taxon>
        <taxon>Selenomonadales</taxon>
        <taxon>Sporomusaceae</taxon>
        <taxon>Pelosinus</taxon>
    </lineage>
</organism>
<dbReference type="Proteomes" id="UP000199520">
    <property type="component" value="Unassembled WGS sequence"/>
</dbReference>
<evidence type="ECO:0000313" key="3">
    <source>
        <dbReference type="Proteomes" id="UP000199520"/>
    </source>
</evidence>
<dbReference type="STRING" id="1123291.SAMN04490355_11171"/>
<dbReference type="RefSeq" id="WP_090944986.1">
    <property type="nucleotide sequence ID" value="NZ_FOTS01000117.1"/>
</dbReference>
<keyword evidence="2" id="KW-0830">Ubiquinone</keyword>
<dbReference type="PANTHER" id="PTHR43591">
    <property type="entry name" value="METHYLTRANSFERASE"/>
    <property type="match status" value="1"/>
</dbReference>
<feature type="domain" description="Methyltransferase type 11" evidence="1">
    <location>
        <begin position="44"/>
        <end position="137"/>
    </location>
</feature>
<dbReference type="InterPro" id="IPR029063">
    <property type="entry name" value="SAM-dependent_MTases_sf"/>
</dbReference>
<evidence type="ECO:0000313" key="2">
    <source>
        <dbReference type="EMBL" id="SFM41939.1"/>
    </source>
</evidence>
<dbReference type="Pfam" id="PF08241">
    <property type="entry name" value="Methyltransf_11"/>
    <property type="match status" value="1"/>
</dbReference>
<dbReference type="GO" id="GO:0032259">
    <property type="term" value="P:methylation"/>
    <property type="evidence" value="ECO:0007669"/>
    <property type="project" value="UniProtKB-KW"/>
</dbReference>
<dbReference type="AlphaFoldDB" id="A0A1I4QPK0"/>
<dbReference type="GO" id="GO:0008757">
    <property type="term" value="F:S-adenosylmethionine-dependent methyltransferase activity"/>
    <property type="evidence" value="ECO:0007669"/>
    <property type="project" value="InterPro"/>
</dbReference>
<dbReference type="Gene3D" id="3.40.50.150">
    <property type="entry name" value="Vaccinia Virus protein VP39"/>
    <property type="match status" value="1"/>
</dbReference>
<reference evidence="3" key="1">
    <citation type="submission" date="2016-10" db="EMBL/GenBank/DDBJ databases">
        <authorList>
            <person name="Varghese N."/>
            <person name="Submissions S."/>
        </authorList>
    </citation>
    <scope>NUCLEOTIDE SEQUENCE [LARGE SCALE GENOMIC DNA]</scope>
    <source>
        <strain evidence="3">DSM 13327</strain>
    </source>
</reference>
<gene>
    <name evidence="2" type="ORF">SAMN04490355_11171</name>
</gene>
<accession>A0A1I4QPK0</accession>
<name>A0A1I4QPK0_9FIRM</name>
<dbReference type="OrthoDB" id="9808140at2"/>
<keyword evidence="2" id="KW-0808">Transferase</keyword>
<protein>
    <submittedName>
        <fullName evidence="2">Ubiquinone/menaquinone biosynthesis C-methylase UbiE</fullName>
    </submittedName>
</protein>
<dbReference type="SUPFAM" id="SSF53335">
    <property type="entry name" value="S-adenosyl-L-methionine-dependent methyltransferases"/>
    <property type="match status" value="1"/>
</dbReference>
<keyword evidence="3" id="KW-1185">Reference proteome</keyword>
<evidence type="ECO:0000259" key="1">
    <source>
        <dbReference type="Pfam" id="PF08241"/>
    </source>
</evidence>
<proteinExistence type="predicted"/>
<keyword evidence="2" id="KW-0489">Methyltransferase</keyword>
<sequence>MNSNSYFNEVANQWDTMRNAFFSEFVREKAYSIVDLKQGRTVADIGAGTGFITEGLVKKGISVIAVDYSNEMLNQMKEKFKHYSNIDYKQGEAEDLPIEINKVDYTIANMYLHHVNNPLAAIKEMVRITKPGGKIVITDLDAHNHEFLKIEHFDRWLGFKREDIRQWFLDAGLKNITVDCVGGNCCTTSKCENESASISIFIASGEK</sequence>